<evidence type="ECO:0000313" key="3">
    <source>
        <dbReference type="Proteomes" id="UP001227230"/>
    </source>
</evidence>
<dbReference type="Proteomes" id="UP001227230">
    <property type="component" value="Chromosome 3"/>
</dbReference>
<name>A0ABY9BPC8_VITVI</name>
<organism evidence="2 3">
    <name type="scientific">Vitis vinifera</name>
    <name type="common">Grape</name>
    <dbReference type="NCBI Taxonomy" id="29760"/>
    <lineage>
        <taxon>Eukaryota</taxon>
        <taxon>Viridiplantae</taxon>
        <taxon>Streptophyta</taxon>
        <taxon>Embryophyta</taxon>
        <taxon>Tracheophyta</taxon>
        <taxon>Spermatophyta</taxon>
        <taxon>Magnoliopsida</taxon>
        <taxon>eudicotyledons</taxon>
        <taxon>Gunneridae</taxon>
        <taxon>Pentapetalae</taxon>
        <taxon>rosids</taxon>
        <taxon>Vitales</taxon>
        <taxon>Vitaceae</taxon>
        <taxon>Viteae</taxon>
        <taxon>Vitis</taxon>
    </lineage>
</organism>
<proteinExistence type="predicted"/>
<accession>A0ABY9BPC8</accession>
<protein>
    <submittedName>
        <fullName evidence="2">Uncharacterized protein</fullName>
    </submittedName>
</protein>
<gene>
    <name evidence="2" type="ORF">VitviT2T_004041</name>
</gene>
<reference evidence="2 3" key="1">
    <citation type="journal article" date="2023" name="Hortic Res">
        <title>The complete reference genome for grapevine (Vitis vinifera L.) genetics and breeding.</title>
        <authorList>
            <person name="Shi X."/>
            <person name="Cao S."/>
            <person name="Wang X."/>
            <person name="Huang S."/>
            <person name="Wang Y."/>
            <person name="Liu Z."/>
            <person name="Liu W."/>
            <person name="Leng X."/>
            <person name="Peng Y."/>
            <person name="Wang N."/>
            <person name="Wang Y."/>
            <person name="Ma Z."/>
            <person name="Xu X."/>
            <person name="Zhang F."/>
            <person name="Xue H."/>
            <person name="Zhong H."/>
            <person name="Wang Y."/>
            <person name="Zhang K."/>
            <person name="Velt A."/>
            <person name="Avia K."/>
            <person name="Holtgrawe D."/>
            <person name="Grimplet J."/>
            <person name="Matus J.T."/>
            <person name="Ware D."/>
            <person name="Wu X."/>
            <person name="Wang H."/>
            <person name="Liu C."/>
            <person name="Fang Y."/>
            <person name="Rustenholz C."/>
            <person name="Cheng Z."/>
            <person name="Xiao H."/>
            <person name="Zhou Y."/>
        </authorList>
    </citation>
    <scope>NUCLEOTIDE SEQUENCE [LARGE SCALE GENOMIC DNA]</scope>
    <source>
        <strain evidence="3">cv. Pinot noir / PN40024</strain>
        <tissue evidence="2">Leaf</tissue>
    </source>
</reference>
<dbReference type="EMBL" id="CP126650">
    <property type="protein sequence ID" value="WJZ84437.1"/>
    <property type="molecule type" value="Genomic_DNA"/>
</dbReference>
<evidence type="ECO:0000313" key="2">
    <source>
        <dbReference type="EMBL" id="WJZ84437.1"/>
    </source>
</evidence>
<sequence>MTSSAVPHGGFQISEKPVLGEDDGNRWRYHNEDFFDDIFRGDNSVNTSLRGYDLDPAAVVPLKMIKLVMPQNRSNVHDNAPSLPTLVPLAFIYCS</sequence>
<evidence type="ECO:0000256" key="1">
    <source>
        <dbReference type="SAM" id="MobiDB-lite"/>
    </source>
</evidence>
<keyword evidence="3" id="KW-1185">Reference proteome</keyword>
<feature type="region of interest" description="Disordered" evidence="1">
    <location>
        <begin position="1"/>
        <end position="21"/>
    </location>
</feature>